<reference evidence="2 3" key="1">
    <citation type="journal article" date="2002" name="Nature">
        <title>Genome sequence and comparative analysis of the model rodent malaria parasite Plasmodium yoelii yoelii.</title>
        <authorList>
            <person name="Carlton J.M."/>
            <person name="Angiuoli S.V."/>
            <person name="Suh B.B."/>
            <person name="Kooij T.W."/>
            <person name="Pertea M."/>
            <person name="Silva J.C."/>
            <person name="Ermolaeva M.D."/>
            <person name="Allen J.E."/>
            <person name="Selengut J.D."/>
            <person name="Koo H.L."/>
            <person name="Peterson J.D."/>
            <person name="Pop M."/>
            <person name="Kosack D.S."/>
            <person name="Shumway M.F."/>
            <person name="Bidwell S.L."/>
            <person name="Shallom S.J."/>
            <person name="van Aken S.E."/>
            <person name="Riedmuller S.B."/>
            <person name="Feldblyum T.V."/>
            <person name="Cho J.K."/>
            <person name="Quackenbush J."/>
            <person name="Sedegah M."/>
            <person name="Shoaibi A."/>
            <person name="Cummings L.M."/>
            <person name="Florens L."/>
            <person name="Yates J.R."/>
            <person name="Raine J.D."/>
            <person name="Sinden R.E."/>
            <person name="Harris M.A."/>
            <person name="Cunningham D.A."/>
            <person name="Preiser P.R."/>
            <person name="Bergman L.W."/>
            <person name="Vaidya A.B."/>
            <person name="van Lin L.H."/>
            <person name="Janse C.J."/>
            <person name="Waters A.P."/>
            <person name="Smith H.O."/>
            <person name="White O.R."/>
            <person name="Salzberg S.L."/>
            <person name="Venter J.C."/>
            <person name="Fraser C.M."/>
            <person name="Hoffman S.L."/>
            <person name="Gardner M.J."/>
            <person name="Carucci D.J."/>
        </authorList>
    </citation>
    <scope>NUCLEOTIDE SEQUENCE [LARGE SCALE GENOMIC DNA]</scope>
    <source>
        <strain evidence="2 3">17XNL</strain>
    </source>
</reference>
<name>Q7RP57_PLAYO</name>
<evidence type="ECO:0000313" key="2">
    <source>
        <dbReference type="EMBL" id="EAA20953.1"/>
    </source>
</evidence>
<dbReference type="Proteomes" id="UP000008553">
    <property type="component" value="Unassembled WGS sequence"/>
</dbReference>
<protein>
    <submittedName>
        <fullName evidence="2">Nucleosome assembly protein-related</fullName>
    </submittedName>
</protein>
<dbReference type="PaxDb" id="73239-Q7RP57"/>
<evidence type="ECO:0000313" key="3">
    <source>
        <dbReference type="Proteomes" id="UP000008553"/>
    </source>
</evidence>
<dbReference type="EMBL" id="AABL01000433">
    <property type="protein sequence ID" value="EAA20953.1"/>
    <property type="molecule type" value="Genomic_DNA"/>
</dbReference>
<dbReference type="InParanoid" id="Q7RP57"/>
<organism evidence="2 3">
    <name type="scientific">Plasmodium yoelii yoelii</name>
    <dbReference type="NCBI Taxonomy" id="73239"/>
    <lineage>
        <taxon>Eukaryota</taxon>
        <taxon>Sar</taxon>
        <taxon>Alveolata</taxon>
        <taxon>Apicomplexa</taxon>
        <taxon>Aconoidasida</taxon>
        <taxon>Haemosporida</taxon>
        <taxon>Plasmodiidae</taxon>
        <taxon>Plasmodium</taxon>
        <taxon>Plasmodium (Vinckeia)</taxon>
    </lineage>
</organism>
<sequence>MKRDRSENSVENTTDPKHSKIDNDDPLIPFIKDFEDSKK</sequence>
<dbReference type="AlphaFoldDB" id="Q7RP57"/>
<comment type="caution">
    <text evidence="2">The sequence shown here is derived from an EMBL/GenBank/DDBJ whole genome shotgun (WGS) entry which is preliminary data.</text>
</comment>
<feature type="region of interest" description="Disordered" evidence="1">
    <location>
        <begin position="1"/>
        <end position="39"/>
    </location>
</feature>
<evidence type="ECO:0000256" key="1">
    <source>
        <dbReference type="SAM" id="MobiDB-lite"/>
    </source>
</evidence>
<gene>
    <name evidence="2" type="ORF">PY01604</name>
</gene>
<keyword evidence="3" id="KW-1185">Reference proteome</keyword>
<accession>Q7RP57</accession>
<feature type="compositionally biased region" description="Basic and acidic residues" evidence="1">
    <location>
        <begin position="1"/>
        <end position="23"/>
    </location>
</feature>
<proteinExistence type="predicted"/>